<dbReference type="Gene3D" id="3.60.40.10">
    <property type="entry name" value="PPM-type phosphatase domain"/>
    <property type="match status" value="1"/>
</dbReference>
<organism evidence="2 3">
    <name type="scientific">Artemisia annua</name>
    <name type="common">Sweet wormwood</name>
    <dbReference type="NCBI Taxonomy" id="35608"/>
    <lineage>
        <taxon>Eukaryota</taxon>
        <taxon>Viridiplantae</taxon>
        <taxon>Streptophyta</taxon>
        <taxon>Embryophyta</taxon>
        <taxon>Tracheophyta</taxon>
        <taxon>Spermatophyta</taxon>
        <taxon>Magnoliopsida</taxon>
        <taxon>eudicotyledons</taxon>
        <taxon>Gunneridae</taxon>
        <taxon>Pentapetalae</taxon>
        <taxon>asterids</taxon>
        <taxon>campanulids</taxon>
        <taxon>Asterales</taxon>
        <taxon>Asteraceae</taxon>
        <taxon>Asteroideae</taxon>
        <taxon>Anthemideae</taxon>
        <taxon>Artemisiinae</taxon>
        <taxon>Artemisia</taxon>
    </lineage>
</organism>
<dbReference type="EMBL" id="PKPP01001973">
    <property type="protein sequence ID" value="PWA78533.1"/>
    <property type="molecule type" value="Genomic_DNA"/>
</dbReference>
<reference evidence="2 3" key="1">
    <citation type="journal article" date="2018" name="Mol. Plant">
        <title>The genome of Artemisia annua provides insight into the evolution of Asteraceae family and artemisinin biosynthesis.</title>
        <authorList>
            <person name="Shen Q."/>
            <person name="Zhang L."/>
            <person name="Liao Z."/>
            <person name="Wang S."/>
            <person name="Yan T."/>
            <person name="Shi P."/>
            <person name="Liu M."/>
            <person name="Fu X."/>
            <person name="Pan Q."/>
            <person name="Wang Y."/>
            <person name="Lv Z."/>
            <person name="Lu X."/>
            <person name="Zhang F."/>
            <person name="Jiang W."/>
            <person name="Ma Y."/>
            <person name="Chen M."/>
            <person name="Hao X."/>
            <person name="Li L."/>
            <person name="Tang Y."/>
            <person name="Lv G."/>
            <person name="Zhou Y."/>
            <person name="Sun X."/>
            <person name="Brodelius P.E."/>
            <person name="Rose J.K.C."/>
            <person name="Tang K."/>
        </authorList>
    </citation>
    <scope>NUCLEOTIDE SEQUENCE [LARGE SCALE GENOMIC DNA]</scope>
    <source>
        <strain evidence="3">cv. Huhao1</strain>
        <tissue evidence="2">Leaf</tissue>
    </source>
</reference>
<dbReference type="AlphaFoldDB" id="A0A2U1NYD0"/>
<comment type="caution">
    <text evidence="2">The sequence shown here is derived from an EMBL/GenBank/DDBJ whole genome shotgun (WGS) entry which is preliminary data.</text>
</comment>
<name>A0A2U1NYD0_ARTAN</name>
<protein>
    <recommendedName>
        <fullName evidence="1">PPM-type phosphatase domain-containing protein</fullName>
    </recommendedName>
</protein>
<sequence>MVSGFLNNDEDVLISTEYGDLVVFCKKSGTLRGTEVEKDKQLTLAFINDGPKFLSLSYIEPSYGVNVGQDRHAKTIMYPATVELHFVGFAHKNPIILGLLGDNWVLKNKLVDLNGELGFTCHNNVRCSVKVEVWKLNNVQWDMHCRISQIPLIYKGLMVLGFLNNDEDVLFSTDVTNAHEAWFNDADEARDSDGGDHTEVVGVEKAEAARKMEFSYPKVVGFAEFSFTFFIVLSISAANCGDSKAILCRGSHTIPLTEDHKFDREDELERITKSGGRVVKDSWGTMRVNGNLAMLRAIGEQNIF</sequence>
<dbReference type="InterPro" id="IPR015655">
    <property type="entry name" value="PP2C"/>
</dbReference>
<gene>
    <name evidence="2" type="ORF">CTI12_AA218500</name>
</gene>
<dbReference type="STRING" id="35608.A0A2U1NYD0"/>
<evidence type="ECO:0000313" key="3">
    <source>
        <dbReference type="Proteomes" id="UP000245207"/>
    </source>
</evidence>
<dbReference type="InterPro" id="IPR036457">
    <property type="entry name" value="PPM-type-like_dom_sf"/>
</dbReference>
<evidence type="ECO:0000259" key="1">
    <source>
        <dbReference type="PROSITE" id="PS51746"/>
    </source>
</evidence>
<dbReference type="Pfam" id="PF00481">
    <property type="entry name" value="PP2C"/>
    <property type="match status" value="1"/>
</dbReference>
<feature type="domain" description="PPM-type phosphatase" evidence="1">
    <location>
        <begin position="144"/>
        <end position="304"/>
    </location>
</feature>
<keyword evidence="3" id="KW-1185">Reference proteome</keyword>
<dbReference type="PROSITE" id="PS51746">
    <property type="entry name" value="PPM_2"/>
    <property type="match status" value="1"/>
</dbReference>
<dbReference type="InterPro" id="IPR001932">
    <property type="entry name" value="PPM-type_phosphatase-like_dom"/>
</dbReference>
<dbReference type="Proteomes" id="UP000245207">
    <property type="component" value="Unassembled WGS sequence"/>
</dbReference>
<accession>A0A2U1NYD0</accession>
<dbReference type="GO" id="GO:0004722">
    <property type="term" value="F:protein serine/threonine phosphatase activity"/>
    <property type="evidence" value="ECO:0007669"/>
    <property type="project" value="InterPro"/>
</dbReference>
<dbReference type="SUPFAM" id="SSF81606">
    <property type="entry name" value="PP2C-like"/>
    <property type="match status" value="1"/>
</dbReference>
<dbReference type="OrthoDB" id="10264738at2759"/>
<proteinExistence type="predicted"/>
<evidence type="ECO:0000313" key="2">
    <source>
        <dbReference type="EMBL" id="PWA78533.1"/>
    </source>
</evidence>
<dbReference type="PANTHER" id="PTHR47992">
    <property type="entry name" value="PROTEIN PHOSPHATASE"/>
    <property type="match status" value="1"/>
</dbReference>